<dbReference type="GO" id="GO:0003677">
    <property type="term" value="F:DNA binding"/>
    <property type="evidence" value="ECO:0007669"/>
    <property type="project" value="UniProtKB-KW"/>
</dbReference>
<dbReference type="PANTHER" id="PTHR46797:SF1">
    <property type="entry name" value="METHYLPHOSPHONATE SYNTHASE"/>
    <property type="match status" value="1"/>
</dbReference>
<evidence type="ECO:0000313" key="3">
    <source>
        <dbReference type="EMBL" id="MBR7618783.1"/>
    </source>
</evidence>
<proteinExistence type="predicted"/>
<evidence type="ECO:0000259" key="2">
    <source>
        <dbReference type="PROSITE" id="PS50943"/>
    </source>
</evidence>
<dbReference type="InterPro" id="IPR001387">
    <property type="entry name" value="Cro/C1-type_HTH"/>
</dbReference>
<dbReference type="AlphaFoldDB" id="A0A941HVJ5"/>
<keyword evidence="1" id="KW-0238">DNA-binding</keyword>
<evidence type="ECO:0000313" key="4">
    <source>
        <dbReference type="Proteomes" id="UP000622580"/>
    </source>
</evidence>
<accession>A0A941HVJ5</accession>
<feature type="domain" description="HTH cro/C1-type" evidence="2">
    <location>
        <begin position="6"/>
        <end position="60"/>
    </location>
</feature>
<evidence type="ECO:0000256" key="1">
    <source>
        <dbReference type="ARBA" id="ARBA00023125"/>
    </source>
</evidence>
<dbReference type="GO" id="GO:0003700">
    <property type="term" value="F:DNA-binding transcription factor activity"/>
    <property type="evidence" value="ECO:0007669"/>
    <property type="project" value="TreeGrafter"/>
</dbReference>
<dbReference type="GO" id="GO:0005829">
    <property type="term" value="C:cytosol"/>
    <property type="evidence" value="ECO:0007669"/>
    <property type="project" value="TreeGrafter"/>
</dbReference>
<protein>
    <submittedName>
        <fullName evidence="3">Helix-turn-helix transcriptional regulator</fullName>
    </submittedName>
</protein>
<dbReference type="SUPFAM" id="SSF47413">
    <property type="entry name" value="lambda repressor-like DNA-binding domains"/>
    <property type="match status" value="1"/>
</dbReference>
<organism evidence="3 4">
    <name type="scientific">Phenylobacterium glaciei</name>
    <dbReference type="NCBI Taxonomy" id="2803784"/>
    <lineage>
        <taxon>Bacteria</taxon>
        <taxon>Pseudomonadati</taxon>
        <taxon>Pseudomonadota</taxon>
        <taxon>Alphaproteobacteria</taxon>
        <taxon>Caulobacterales</taxon>
        <taxon>Caulobacteraceae</taxon>
        <taxon>Phenylobacterium</taxon>
    </lineage>
</organism>
<dbReference type="PANTHER" id="PTHR46797">
    <property type="entry name" value="HTH-TYPE TRANSCRIPTIONAL REGULATOR"/>
    <property type="match status" value="1"/>
</dbReference>
<dbReference type="EMBL" id="JAGSGD010000001">
    <property type="protein sequence ID" value="MBR7618783.1"/>
    <property type="molecule type" value="Genomic_DNA"/>
</dbReference>
<dbReference type="InterPro" id="IPR010982">
    <property type="entry name" value="Lambda_DNA-bd_dom_sf"/>
</dbReference>
<dbReference type="Gene3D" id="1.10.260.40">
    <property type="entry name" value="lambda repressor-like DNA-binding domains"/>
    <property type="match status" value="1"/>
</dbReference>
<dbReference type="PROSITE" id="PS50943">
    <property type="entry name" value="HTH_CROC1"/>
    <property type="match status" value="1"/>
</dbReference>
<reference evidence="3" key="1">
    <citation type="submission" date="2021-04" db="EMBL/GenBank/DDBJ databases">
        <title>Draft genome assembly of strain Phenylobacterium sp. 20VBR1 using MiniION and Illumina platforms.</title>
        <authorList>
            <person name="Thomas F.A."/>
            <person name="Krishnan K.P."/>
            <person name="Sinha R.K."/>
        </authorList>
    </citation>
    <scope>NUCLEOTIDE SEQUENCE</scope>
    <source>
        <strain evidence="3">20VBR1</strain>
    </source>
</reference>
<sequence length="78" mass="8582">MVGRNLRRFRAAAGLTQEQLSARTGFPQQHISEIERGHGNPTVLTLYEIGLALGVTPVDLVSPDQEAERESPPAVRKF</sequence>
<keyword evidence="4" id="KW-1185">Reference proteome</keyword>
<comment type="caution">
    <text evidence="3">The sequence shown here is derived from an EMBL/GenBank/DDBJ whole genome shotgun (WGS) entry which is preliminary data.</text>
</comment>
<dbReference type="Proteomes" id="UP000622580">
    <property type="component" value="Unassembled WGS sequence"/>
</dbReference>
<dbReference type="InterPro" id="IPR050807">
    <property type="entry name" value="TransReg_Diox_bact_type"/>
</dbReference>
<dbReference type="Pfam" id="PF01381">
    <property type="entry name" value="HTH_3"/>
    <property type="match status" value="1"/>
</dbReference>
<gene>
    <name evidence="3" type="ORF">JKL49_05215</name>
</gene>
<dbReference type="CDD" id="cd00093">
    <property type="entry name" value="HTH_XRE"/>
    <property type="match status" value="1"/>
</dbReference>
<dbReference type="SMART" id="SM00530">
    <property type="entry name" value="HTH_XRE"/>
    <property type="match status" value="1"/>
</dbReference>
<name>A0A941HVJ5_9CAUL</name>